<dbReference type="PANTHER" id="PTHR39319">
    <property type="entry name" value="SI:DKEY-256H2.1"/>
    <property type="match status" value="1"/>
</dbReference>
<dbReference type="Gene3D" id="2.60.120.230">
    <property type="match status" value="2"/>
</dbReference>
<protein>
    <submittedName>
        <fullName evidence="3">N-glycosidase F, putative</fullName>
    </submittedName>
</protein>
<dbReference type="InterPro" id="IPR015197">
    <property type="entry name" value="PngaseF_C"/>
</dbReference>
<keyword evidence="3" id="KW-0378">Hydrolase</keyword>
<dbReference type="InterPro" id="IPR008977">
    <property type="entry name" value="PHM/PNGase_F_dom_sf"/>
</dbReference>
<evidence type="ECO:0000256" key="1">
    <source>
        <dbReference type="ARBA" id="ARBA00023157"/>
    </source>
</evidence>
<organism evidence="3 4">
    <name type="scientific">Vulgatibacter incomptus</name>
    <dbReference type="NCBI Taxonomy" id="1391653"/>
    <lineage>
        <taxon>Bacteria</taxon>
        <taxon>Pseudomonadati</taxon>
        <taxon>Myxococcota</taxon>
        <taxon>Myxococcia</taxon>
        <taxon>Myxococcales</taxon>
        <taxon>Cystobacterineae</taxon>
        <taxon>Vulgatibacteraceae</taxon>
        <taxon>Vulgatibacter</taxon>
    </lineage>
</organism>
<proteinExistence type="predicted"/>
<dbReference type="EMBL" id="CP012332">
    <property type="protein sequence ID" value="AKU92897.1"/>
    <property type="molecule type" value="Genomic_DNA"/>
</dbReference>
<feature type="domain" description="Peptide-N-glycosidase F N-terminal" evidence="2">
    <location>
        <begin position="218"/>
        <end position="346"/>
    </location>
</feature>
<dbReference type="AlphaFoldDB" id="A0A0K1PHB1"/>
<dbReference type="InterPro" id="IPR053251">
    <property type="entry name" value="N-glycanase"/>
</dbReference>
<dbReference type="KEGG" id="vin:AKJ08_3284"/>
<evidence type="ECO:0000313" key="4">
    <source>
        <dbReference type="Proteomes" id="UP000055590"/>
    </source>
</evidence>
<dbReference type="InterPro" id="IPR014784">
    <property type="entry name" value="Cu2_ascorb_mOase-like_C"/>
</dbReference>
<keyword evidence="1" id="KW-1015">Disulfide bond</keyword>
<dbReference type="SMART" id="SM01290">
    <property type="entry name" value="N-glycanase_N"/>
    <property type="match status" value="1"/>
</dbReference>
<dbReference type="PANTHER" id="PTHR39319:SF1">
    <property type="entry name" value="SI:DKEY-256H2.1"/>
    <property type="match status" value="1"/>
</dbReference>
<evidence type="ECO:0000313" key="3">
    <source>
        <dbReference type="EMBL" id="AKU92897.1"/>
    </source>
</evidence>
<dbReference type="STRING" id="1391653.AKJ08_3284"/>
<name>A0A0K1PHB1_9BACT</name>
<dbReference type="Pfam" id="PF09113">
    <property type="entry name" value="N-glycanase_C"/>
    <property type="match status" value="1"/>
</dbReference>
<accession>A0A0K1PHB1</accession>
<sequence length="527" mass="57937">MPDGDCHPACAEGETCVDGTCKPEPKDPFSEGPYGSGVKEIAADFTVETLDGPWNLRANWTGEDNLVFLFLQAANTYSKGLWNPSDADVRKLLVSSPPNVHYFFASYDASAESDVAAKKAKMDAVLAALTEEQAQQWVGRLHYIKTRASNVDGSLGAAMTEQRAFAIAVDSRQRWREVGLLQNPGTGAIAVQFLGKEAEGFNYERRVEDQRDALQARQVPIFANQRHEGGWGDGYYSVKSVQLPSAEEMAGYDSMAIWMYTACPGHQQGKDAGCNEWDYLAHLFLCENDDPDTCTVELARYVTSYGREGEWLTDVSGLLPLLAEGGTKKIAYAGANGYDMDARILLWNAGKPMRPTRAVPLWGAPRAAEPFGSDFNDGRHAPITFTVDDRSAAHVELYTVITGHGFGAVKENCAEFCNHQHEFTVNTGRHMKEHKIAGSALGCHDQVSDGVVPNQFGTWPYGRGGWCPGLDVKPWTADVTADLVSGENTISYRGLFKNADYVPVLDPRGDYMPELRLATWLVFYEAK</sequence>
<dbReference type="GO" id="GO:0016715">
    <property type="term" value="F:oxidoreductase activity, acting on paired donors, with incorporation or reduction of molecular oxygen, reduced ascorbate as one donor, and incorporation of one atom of oxygen"/>
    <property type="evidence" value="ECO:0007669"/>
    <property type="project" value="InterPro"/>
</dbReference>
<keyword evidence="3" id="KW-0326">Glycosidase</keyword>
<dbReference type="SUPFAM" id="SSF49742">
    <property type="entry name" value="PHM/PNGase F"/>
    <property type="match status" value="1"/>
</dbReference>
<dbReference type="Proteomes" id="UP000055590">
    <property type="component" value="Chromosome"/>
</dbReference>
<dbReference type="InterPro" id="IPR015196">
    <property type="entry name" value="PngaseF_N"/>
</dbReference>
<keyword evidence="4" id="KW-1185">Reference proteome</keyword>
<dbReference type="GO" id="GO:0016798">
    <property type="term" value="F:hydrolase activity, acting on glycosyl bonds"/>
    <property type="evidence" value="ECO:0007669"/>
    <property type="project" value="UniProtKB-KW"/>
</dbReference>
<evidence type="ECO:0000259" key="2">
    <source>
        <dbReference type="SMART" id="SM01290"/>
    </source>
</evidence>
<gene>
    <name evidence="3" type="ORF">AKJ08_3284</name>
</gene>
<reference evidence="3 4" key="1">
    <citation type="submission" date="2015-08" db="EMBL/GenBank/DDBJ databases">
        <authorList>
            <person name="Babu N.S."/>
            <person name="Beckwith C.J."/>
            <person name="Beseler K.G."/>
            <person name="Brison A."/>
            <person name="Carone J.V."/>
            <person name="Caskin T.P."/>
            <person name="Diamond M."/>
            <person name="Durham M.E."/>
            <person name="Foxe J.M."/>
            <person name="Go M."/>
            <person name="Henderson B.A."/>
            <person name="Jones I.B."/>
            <person name="McGettigan J.A."/>
            <person name="Micheletti S.J."/>
            <person name="Nasrallah M.E."/>
            <person name="Ortiz D."/>
            <person name="Piller C.R."/>
            <person name="Privatt S.R."/>
            <person name="Schneider S.L."/>
            <person name="Sharp S."/>
            <person name="Smith T.C."/>
            <person name="Stanton J.D."/>
            <person name="Ullery H.E."/>
            <person name="Wilson R.J."/>
            <person name="Serrano M.G."/>
            <person name="Buck G."/>
            <person name="Lee V."/>
            <person name="Wang Y."/>
            <person name="Carvalho R."/>
            <person name="Voegtly L."/>
            <person name="Shi R."/>
            <person name="Duckworth R."/>
            <person name="Johnson A."/>
            <person name="Loviza R."/>
            <person name="Walstead R."/>
            <person name="Shah Z."/>
            <person name="Kiflezghi M."/>
            <person name="Wade K."/>
            <person name="Ball S.L."/>
            <person name="Bradley K.W."/>
            <person name="Asai D.J."/>
            <person name="Bowman C.A."/>
            <person name="Russell D.A."/>
            <person name="Pope W.H."/>
            <person name="Jacobs-Sera D."/>
            <person name="Hendrix R.W."/>
            <person name="Hatfull G.F."/>
        </authorList>
    </citation>
    <scope>NUCLEOTIDE SEQUENCE [LARGE SCALE GENOMIC DNA]</scope>
    <source>
        <strain evidence="3 4">DSM 27710</strain>
    </source>
</reference>